<evidence type="ECO:0000256" key="3">
    <source>
        <dbReference type="ARBA" id="ARBA00022884"/>
    </source>
</evidence>
<dbReference type="InterPro" id="IPR004087">
    <property type="entry name" value="KH_dom"/>
</dbReference>
<dbReference type="EMBL" id="MFGX01000122">
    <property type="protein sequence ID" value="OGF52998.1"/>
    <property type="molecule type" value="Genomic_DNA"/>
</dbReference>
<dbReference type="InterPro" id="IPR018280">
    <property type="entry name" value="Ribosomal_uS3_CS"/>
</dbReference>
<sequence>MGQKTHPLGFRLGITRKWKSNWFNERKAADYLVEDQKIRKLISQRYHGAGIAEVNLERPTEDRVSIVIRTARPGIIIGKGGQEIDQFQKKLEEILRRTVKISIKEVEAPDLEAILVGEEIAYRVENRFPIQRAMKEVAGRVMEHGAKGIKIRCSGRLGGAEIARSMEIKQGRVPLQTIRADIDYGFTEAWTKYGPIGIKVWLFRGEHLPMKVQPPEKRGEAGAAPSS</sequence>
<organism evidence="11 12">
    <name type="scientific">Fraserbacteria sp. (strain RBG_16_55_9)</name>
    <dbReference type="NCBI Taxonomy" id="1817864"/>
    <lineage>
        <taxon>Bacteria</taxon>
        <taxon>Candidatus Fraseribacteriota</taxon>
    </lineage>
</organism>
<evidence type="ECO:0000256" key="7">
    <source>
        <dbReference type="ARBA" id="ARBA00035257"/>
    </source>
</evidence>
<evidence type="ECO:0000256" key="9">
    <source>
        <dbReference type="RuleBase" id="RU003624"/>
    </source>
</evidence>
<evidence type="ECO:0000313" key="11">
    <source>
        <dbReference type="EMBL" id="OGF52998.1"/>
    </source>
</evidence>
<dbReference type="InterPro" id="IPR001351">
    <property type="entry name" value="Ribosomal_uS3_C"/>
</dbReference>
<dbReference type="InterPro" id="IPR036419">
    <property type="entry name" value="Ribosomal_S3_C_sf"/>
</dbReference>
<dbReference type="SUPFAM" id="SSF54814">
    <property type="entry name" value="Prokaryotic type KH domain (KH-domain type II)"/>
    <property type="match status" value="1"/>
</dbReference>
<dbReference type="SMART" id="SM00322">
    <property type="entry name" value="KH"/>
    <property type="match status" value="1"/>
</dbReference>
<dbReference type="InterPro" id="IPR057258">
    <property type="entry name" value="Ribosomal_uS3"/>
</dbReference>
<keyword evidence="3 8" id="KW-0694">RNA-binding</keyword>
<comment type="similarity">
    <text evidence="1 8 9">Belongs to the universal ribosomal protein uS3 family.</text>
</comment>
<dbReference type="PROSITE" id="PS50084">
    <property type="entry name" value="KH_TYPE_1"/>
    <property type="match status" value="1"/>
</dbReference>
<reference evidence="11 12" key="1">
    <citation type="journal article" date="2016" name="Nat. Commun.">
        <title>Thousands of microbial genomes shed light on interconnected biogeochemical processes in an aquifer system.</title>
        <authorList>
            <person name="Anantharaman K."/>
            <person name="Brown C.T."/>
            <person name="Hug L.A."/>
            <person name="Sharon I."/>
            <person name="Castelle C.J."/>
            <person name="Probst A.J."/>
            <person name="Thomas B.C."/>
            <person name="Singh A."/>
            <person name="Wilkins M.J."/>
            <person name="Karaoz U."/>
            <person name="Brodie E.L."/>
            <person name="Williams K.H."/>
            <person name="Hubbard S.S."/>
            <person name="Banfield J.F."/>
        </authorList>
    </citation>
    <scope>NUCLEOTIDE SEQUENCE [LARGE SCALE GENOMIC DNA]</scope>
    <source>
        <strain evidence="12">RBG_16_55_9</strain>
    </source>
</reference>
<dbReference type="CDD" id="cd02412">
    <property type="entry name" value="KH-II_30S_S3"/>
    <property type="match status" value="1"/>
</dbReference>
<dbReference type="GO" id="GO:0003729">
    <property type="term" value="F:mRNA binding"/>
    <property type="evidence" value="ECO:0007669"/>
    <property type="project" value="UniProtKB-UniRule"/>
</dbReference>
<dbReference type="STRING" id="1817864.A2Z21_08525"/>
<feature type="domain" description="KH type-2" evidence="10">
    <location>
        <begin position="38"/>
        <end position="107"/>
    </location>
</feature>
<dbReference type="PROSITE" id="PS50823">
    <property type="entry name" value="KH_TYPE_2"/>
    <property type="match status" value="1"/>
</dbReference>
<dbReference type="Pfam" id="PF07650">
    <property type="entry name" value="KH_2"/>
    <property type="match status" value="1"/>
</dbReference>
<dbReference type="PANTHER" id="PTHR11760">
    <property type="entry name" value="30S/40S RIBOSOMAL PROTEIN S3"/>
    <property type="match status" value="1"/>
</dbReference>
<evidence type="ECO:0000256" key="2">
    <source>
        <dbReference type="ARBA" id="ARBA00022730"/>
    </source>
</evidence>
<evidence type="ECO:0000256" key="4">
    <source>
        <dbReference type="ARBA" id="ARBA00022980"/>
    </source>
</evidence>
<proteinExistence type="inferred from homology"/>
<dbReference type="InterPro" id="IPR004044">
    <property type="entry name" value="KH_dom_type_2"/>
</dbReference>
<name>A0A1F5UP95_FRAXR</name>
<dbReference type="InterPro" id="IPR009019">
    <property type="entry name" value="KH_sf_prok-type"/>
</dbReference>
<dbReference type="AlphaFoldDB" id="A0A1F5UP95"/>
<comment type="function">
    <text evidence="6 8">Binds the lower part of the 30S subunit head. Binds mRNA in the 70S ribosome, positioning it for translation.</text>
</comment>
<dbReference type="PROSITE" id="PS00548">
    <property type="entry name" value="RIBOSOMAL_S3"/>
    <property type="match status" value="1"/>
</dbReference>
<evidence type="ECO:0000313" key="12">
    <source>
        <dbReference type="Proteomes" id="UP000179157"/>
    </source>
</evidence>
<protein>
    <recommendedName>
        <fullName evidence="7 8">Small ribosomal subunit protein uS3</fullName>
    </recommendedName>
</protein>
<dbReference type="GO" id="GO:0022627">
    <property type="term" value="C:cytosolic small ribosomal subunit"/>
    <property type="evidence" value="ECO:0007669"/>
    <property type="project" value="TreeGrafter"/>
</dbReference>
<keyword evidence="2 8" id="KW-0699">rRNA-binding</keyword>
<dbReference type="HAMAP" id="MF_01309_B">
    <property type="entry name" value="Ribosomal_uS3_B"/>
    <property type="match status" value="1"/>
</dbReference>
<comment type="subunit">
    <text evidence="8">Part of the 30S ribosomal subunit. Forms a tight complex with proteins S10 and S14.</text>
</comment>
<dbReference type="Proteomes" id="UP000179157">
    <property type="component" value="Unassembled WGS sequence"/>
</dbReference>
<dbReference type="Pfam" id="PF00189">
    <property type="entry name" value="Ribosomal_S3_C"/>
    <property type="match status" value="1"/>
</dbReference>
<evidence type="ECO:0000256" key="8">
    <source>
        <dbReference type="HAMAP-Rule" id="MF_01309"/>
    </source>
</evidence>
<dbReference type="GO" id="GO:0019843">
    <property type="term" value="F:rRNA binding"/>
    <property type="evidence" value="ECO:0007669"/>
    <property type="project" value="UniProtKB-UniRule"/>
</dbReference>
<evidence type="ECO:0000256" key="1">
    <source>
        <dbReference type="ARBA" id="ARBA00010761"/>
    </source>
</evidence>
<comment type="caution">
    <text evidence="11">The sequence shown here is derived from an EMBL/GenBank/DDBJ whole genome shotgun (WGS) entry which is preliminary data.</text>
</comment>
<keyword evidence="5 8" id="KW-0687">Ribonucleoprotein</keyword>
<dbReference type="Gene3D" id="3.30.300.20">
    <property type="match status" value="1"/>
</dbReference>
<dbReference type="PANTHER" id="PTHR11760:SF19">
    <property type="entry name" value="SMALL RIBOSOMAL SUBUNIT PROTEIN US3C"/>
    <property type="match status" value="1"/>
</dbReference>
<dbReference type="FunFam" id="3.30.300.20:FF:000001">
    <property type="entry name" value="30S ribosomal protein S3"/>
    <property type="match status" value="1"/>
</dbReference>
<dbReference type="NCBIfam" id="TIGR01009">
    <property type="entry name" value="rpsC_bact"/>
    <property type="match status" value="1"/>
</dbReference>
<evidence type="ECO:0000256" key="5">
    <source>
        <dbReference type="ARBA" id="ARBA00023274"/>
    </source>
</evidence>
<accession>A0A1F5UP95</accession>
<evidence type="ECO:0000259" key="10">
    <source>
        <dbReference type="PROSITE" id="PS50823"/>
    </source>
</evidence>
<dbReference type="InterPro" id="IPR015946">
    <property type="entry name" value="KH_dom-like_a/b"/>
</dbReference>
<dbReference type="GO" id="GO:0006412">
    <property type="term" value="P:translation"/>
    <property type="evidence" value="ECO:0007669"/>
    <property type="project" value="UniProtKB-UniRule"/>
</dbReference>
<evidence type="ECO:0000256" key="6">
    <source>
        <dbReference type="ARBA" id="ARBA00024998"/>
    </source>
</evidence>
<dbReference type="Gene3D" id="3.30.1140.32">
    <property type="entry name" value="Ribosomal protein S3, C-terminal domain"/>
    <property type="match status" value="1"/>
</dbReference>
<dbReference type="InterPro" id="IPR005704">
    <property type="entry name" value="Ribosomal_uS3_bac-typ"/>
</dbReference>
<gene>
    <name evidence="8" type="primary">rpsC</name>
    <name evidence="11" type="ORF">A2Z21_08525</name>
</gene>
<dbReference type="SUPFAM" id="SSF54821">
    <property type="entry name" value="Ribosomal protein S3 C-terminal domain"/>
    <property type="match status" value="1"/>
</dbReference>
<keyword evidence="4 8" id="KW-0689">Ribosomal protein</keyword>
<dbReference type="GO" id="GO:0003735">
    <property type="term" value="F:structural constituent of ribosome"/>
    <property type="evidence" value="ECO:0007669"/>
    <property type="project" value="InterPro"/>
</dbReference>